<dbReference type="RefSeq" id="WP_255890276.1">
    <property type="nucleotide sequence ID" value="NZ_JAFMZM010000003.1"/>
</dbReference>
<feature type="signal peptide" evidence="1">
    <location>
        <begin position="1"/>
        <end position="21"/>
    </location>
</feature>
<evidence type="ECO:0008006" key="4">
    <source>
        <dbReference type="Google" id="ProtNLM"/>
    </source>
</evidence>
<gene>
    <name evidence="2" type="ORF">ACFQO6_01610</name>
</gene>
<feature type="chain" id="PRO_5045771871" description="Exo-alpha-sialidase" evidence="1">
    <location>
        <begin position="22"/>
        <end position="467"/>
    </location>
</feature>
<keyword evidence="3" id="KW-1185">Reference proteome</keyword>
<evidence type="ECO:0000256" key="1">
    <source>
        <dbReference type="SAM" id="SignalP"/>
    </source>
</evidence>
<accession>A0ABW2MZV8</accession>
<sequence length="467" mass="49301">MRARARILAAGLAAIVTAGLAAPPGTAKTAERVGTRSWTALTASSSPNFAQAAVTRTADGLQHVVWVVDNPDRTHNYEHTTISRTGAQGPVTRVLTSNWAQLSTPVDLGVNADGSLRLAFRGTIDGDTSNFFTYKGVYTAVSSDGGASWVVPREVLAKSIGDGGVTMAYTPDGTPITGYGDTGGFHWNVGTVPEAAVPTATVQEFTDHDATAATLVATGASVLVVYQSIRGGGVYARQVWPTLGAAARAPGDYTNPGQPMAVVNRPGVGPVAAYTIDSKVVLWDIAANRIHLVRGMDGPNNGSLTVLPDGHMWVAAQGPIGYTPRVSRVAARGWNIDRRPTLLDDMYSTFGLEITSTDALRAELLLTANEAGDPSRIHAMSALAQLSLRASPSRWRVNRAQTVVFKVTDVDGGVARAKVRAGGQRCTTNASGRCTIRFAPRSRPGPINAKATKASYYPARKTLRVRR</sequence>
<evidence type="ECO:0000313" key="3">
    <source>
        <dbReference type="Proteomes" id="UP001596524"/>
    </source>
</evidence>
<evidence type="ECO:0000313" key="2">
    <source>
        <dbReference type="EMBL" id="MFC7358948.1"/>
    </source>
</evidence>
<name>A0ABW2MZV8_9ACTN</name>
<dbReference type="Proteomes" id="UP001596524">
    <property type="component" value="Unassembled WGS sequence"/>
</dbReference>
<dbReference type="EMBL" id="JBHTCH010000001">
    <property type="protein sequence ID" value="MFC7358948.1"/>
    <property type="molecule type" value="Genomic_DNA"/>
</dbReference>
<keyword evidence="1" id="KW-0732">Signal</keyword>
<protein>
    <recommendedName>
        <fullName evidence="4">Exo-alpha-sialidase</fullName>
    </recommendedName>
</protein>
<proteinExistence type="predicted"/>
<comment type="caution">
    <text evidence="2">The sequence shown here is derived from an EMBL/GenBank/DDBJ whole genome shotgun (WGS) entry which is preliminary data.</text>
</comment>
<organism evidence="2 3">
    <name type="scientific">Nocardioides astragali</name>
    <dbReference type="NCBI Taxonomy" id="1776736"/>
    <lineage>
        <taxon>Bacteria</taxon>
        <taxon>Bacillati</taxon>
        <taxon>Actinomycetota</taxon>
        <taxon>Actinomycetes</taxon>
        <taxon>Propionibacteriales</taxon>
        <taxon>Nocardioidaceae</taxon>
        <taxon>Nocardioides</taxon>
    </lineage>
</organism>
<reference evidence="3" key="1">
    <citation type="journal article" date="2019" name="Int. J. Syst. Evol. Microbiol.">
        <title>The Global Catalogue of Microorganisms (GCM) 10K type strain sequencing project: providing services to taxonomists for standard genome sequencing and annotation.</title>
        <authorList>
            <consortium name="The Broad Institute Genomics Platform"/>
            <consortium name="The Broad Institute Genome Sequencing Center for Infectious Disease"/>
            <person name="Wu L."/>
            <person name="Ma J."/>
        </authorList>
    </citation>
    <scope>NUCLEOTIDE SEQUENCE [LARGE SCALE GENOMIC DNA]</scope>
    <source>
        <strain evidence="3">FCH27</strain>
    </source>
</reference>